<feature type="chain" id="PRO_5023034631" evidence="5">
    <location>
        <begin position="44"/>
        <end position="973"/>
    </location>
</feature>
<gene>
    <name evidence="7" type="ORF">KOR34_13920</name>
</gene>
<dbReference type="OrthoDB" id="127107at2"/>
<organism evidence="7 8">
    <name type="scientific">Posidoniimonas corsicana</name>
    <dbReference type="NCBI Taxonomy" id="1938618"/>
    <lineage>
        <taxon>Bacteria</taxon>
        <taxon>Pseudomonadati</taxon>
        <taxon>Planctomycetota</taxon>
        <taxon>Planctomycetia</taxon>
        <taxon>Pirellulales</taxon>
        <taxon>Lacipirellulaceae</taxon>
        <taxon>Posidoniimonas</taxon>
    </lineage>
</organism>
<reference evidence="7 8" key="1">
    <citation type="submission" date="2019-02" db="EMBL/GenBank/DDBJ databases">
        <title>Deep-cultivation of Planctomycetes and their phenomic and genomic characterization uncovers novel biology.</title>
        <authorList>
            <person name="Wiegand S."/>
            <person name="Jogler M."/>
            <person name="Boedeker C."/>
            <person name="Pinto D."/>
            <person name="Vollmers J."/>
            <person name="Rivas-Marin E."/>
            <person name="Kohn T."/>
            <person name="Peeters S.H."/>
            <person name="Heuer A."/>
            <person name="Rast P."/>
            <person name="Oberbeckmann S."/>
            <person name="Bunk B."/>
            <person name="Jeske O."/>
            <person name="Meyerdierks A."/>
            <person name="Storesund J.E."/>
            <person name="Kallscheuer N."/>
            <person name="Luecker S."/>
            <person name="Lage O.M."/>
            <person name="Pohl T."/>
            <person name="Merkel B.J."/>
            <person name="Hornburger P."/>
            <person name="Mueller R.-W."/>
            <person name="Bruemmer F."/>
            <person name="Labrenz M."/>
            <person name="Spormann A.M."/>
            <person name="Op Den Camp H."/>
            <person name="Overmann J."/>
            <person name="Amann R."/>
            <person name="Jetten M.S.M."/>
            <person name="Mascher T."/>
            <person name="Medema M.H."/>
            <person name="Devos D.P."/>
            <person name="Kaster A.-K."/>
            <person name="Ovreas L."/>
            <person name="Rohde M."/>
            <person name="Galperin M.Y."/>
            <person name="Jogler C."/>
        </authorList>
    </citation>
    <scope>NUCLEOTIDE SEQUENCE [LARGE SCALE GENOMIC DNA]</scope>
    <source>
        <strain evidence="7 8">KOR34</strain>
    </source>
</reference>
<feature type="domain" description="Cytochrome c" evidence="6">
    <location>
        <begin position="43"/>
        <end position="178"/>
    </location>
</feature>
<feature type="signal peptide" evidence="5">
    <location>
        <begin position="1"/>
        <end position="43"/>
    </location>
</feature>
<dbReference type="Pfam" id="PF07587">
    <property type="entry name" value="PSD1"/>
    <property type="match status" value="1"/>
</dbReference>
<feature type="compositionally biased region" description="Pro residues" evidence="4">
    <location>
        <begin position="1"/>
        <end position="17"/>
    </location>
</feature>
<dbReference type="Pfam" id="PF07583">
    <property type="entry name" value="PSCyt2"/>
    <property type="match status" value="1"/>
</dbReference>
<evidence type="ECO:0000256" key="4">
    <source>
        <dbReference type="SAM" id="MobiDB-lite"/>
    </source>
</evidence>
<evidence type="ECO:0000256" key="3">
    <source>
        <dbReference type="PROSITE-ProRule" id="PRU00433"/>
    </source>
</evidence>
<accession>A0A5C5VD14</accession>
<evidence type="ECO:0000259" key="6">
    <source>
        <dbReference type="PROSITE" id="PS51007"/>
    </source>
</evidence>
<comment type="caution">
    <text evidence="7">The sequence shown here is derived from an EMBL/GenBank/DDBJ whole genome shotgun (WGS) entry which is preliminary data.</text>
</comment>
<feature type="region of interest" description="Disordered" evidence="4">
    <location>
        <begin position="1"/>
        <end position="23"/>
    </location>
</feature>
<dbReference type="InterPro" id="IPR022655">
    <property type="entry name" value="DUF1553"/>
</dbReference>
<protein>
    <submittedName>
        <fullName evidence="7">Planctomycete cytochrome C</fullName>
    </submittedName>
</protein>
<dbReference type="GO" id="GO:0020037">
    <property type="term" value="F:heme binding"/>
    <property type="evidence" value="ECO:0007669"/>
    <property type="project" value="InterPro"/>
</dbReference>
<name>A0A5C5VD14_9BACT</name>
<dbReference type="EMBL" id="SIHJ01000001">
    <property type="protein sequence ID" value="TWT36486.1"/>
    <property type="molecule type" value="Genomic_DNA"/>
</dbReference>
<evidence type="ECO:0000256" key="2">
    <source>
        <dbReference type="ARBA" id="ARBA00023004"/>
    </source>
</evidence>
<keyword evidence="1 3" id="KW-0479">Metal-binding</keyword>
<dbReference type="Proteomes" id="UP000316714">
    <property type="component" value="Unassembled WGS sequence"/>
</dbReference>
<keyword evidence="3" id="KW-0349">Heme</keyword>
<dbReference type="AlphaFoldDB" id="A0A5C5VD14"/>
<evidence type="ECO:0000313" key="8">
    <source>
        <dbReference type="Proteomes" id="UP000316714"/>
    </source>
</evidence>
<dbReference type="PANTHER" id="PTHR35889:SF3">
    <property type="entry name" value="F-BOX DOMAIN-CONTAINING PROTEIN"/>
    <property type="match status" value="1"/>
</dbReference>
<keyword evidence="2 3" id="KW-0408">Iron</keyword>
<dbReference type="PROSITE" id="PS51007">
    <property type="entry name" value="CYTC"/>
    <property type="match status" value="1"/>
</dbReference>
<dbReference type="PANTHER" id="PTHR35889">
    <property type="entry name" value="CYCLOINULO-OLIGOSACCHARIDE FRUCTANOTRANSFERASE-RELATED"/>
    <property type="match status" value="1"/>
</dbReference>
<dbReference type="GO" id="GO:0009055">
    <property type="term" value="F:electron transfer activity"/>
    <property type="evidence" value="ECO:0007669"/>
    <property type="project" value="InterPro"/>
</dbReference>
<dbReference type="InterPro" id="IPR009056">
    <property type="entry name" value="Cyt_c-like_dom"/>
</dbReference>
<dbReference type="RefSeq" id="WP_146563427.1">
    <property type="nucleotide sequence ID" value="NZ_SIHJ01000001.1"/>
</dbReference>
<dbReference type="InterPro" id="IPR011444">
    <property type="entry name" value="DUF1549"/>
</dbReference>
<sequence length="973" mass="107925" precursor="true">MIPPPTPTAPKPSPRPASRPRNRWGWRLAAVAALSTSAAGAAAAEPDGPVQFNRDVRPILVSNCLSCHGGVKQQGGISFVYADQVLPPDGWAVEPGDPDASPLIERVEMDDPDLRMPPPEHGPPLTPREVDVLRRWIAEGASWQDHWAFEPPVEPPLPGVNDQQWPREDLDRYVLARREQEGLASTPDAPPYRWLRRASLDLTGLPPTPAQRRRFLSELESDGEAAYQQAADRLLASPHYGERWASVWLDQVRYADSMGLGLDSPRSVWQYRDWVIRSLNADLPYDQFTVKQIAGDLLPGRDPDNLVATACQRLTQSNEEGGTDDEEFRVAAVLDRVNTTWQAWQGMTFGCVQCHSHPYEPFRHEDYYRFTAFFNNTADSDLDDDAPTYRAPNDPADNKQAEQLDEEIRSLGEQIWAAGHELLSDEQAWRPLTGLTASANNATRLQVERAGDHDEFFTVGTIERGARFTLEAPLPADLQPLTAIRGVVLPGAPETARADSEWGFVWSRVEAELVVPSDEGEQVSPLKIARIIGDEPHPLFSPQASLDKRSRRGFSALSRIYHPRSAALVLEQPAEVPPGARLRLRIAHDVQMVGAFSLVSRRGHLAVSDRPGFTALLTAPALAEQRRRLGQLTKQRRAIPSTATPVMQERPAHLARESHVFERGLFLDKGPLVTPGVPESMPELPAGRPADRLALAQWLASPDNPLTARVAVNRVWARVFGAGLVETEEDFGSSGEPPSHPQLLDYLALRFQGEHGWRFKPLLRELILSSTYRQSEVATPAAKAADPANRLLSRGPRVRLPSEAVRDQALALAGLLSDQMYGPPVRPPLPEGVWRPFAAGDKWPAPEPGSPQRYRRSIYTYTKRSIPFPTFATFDQPSREFCAPRRLRSNTPLQALEVLNSEAFHECSVALAERMAGRGEDPREQVRWGFELVTCRPPTDSESDVLVELFEHPDGGGQAVAAALLNLDEVLMK</sequence>
<keyword evidence="8" id="KW-1185">Reference proteome</keyword>
<evidence type="ECO:0000313" key="7">
    <source>
        <dbReference type="EMBL" id="TWT36486.1"/>
    </source>
</evidence>
<evidence type="ECO:0000256" key="1">
    <source>
        <dbReference type="ARBA" id="ARBA00022723"/>
    </source>
</evidence>
<dbReference type="InterPro" id="IPR011429">
    <property type="entry name" value="Cyt_c_Planctomycete-type"/>
</dbReference>
<evidence type="ECO:0000256" key="5">
    <source>
        <dbReference type="SAM" id="SignalP"/>
    </source>
</evidence>
<dbReference type="GO" id="GO:0046872">
    <property type="term" value="F:metal ion binding"/>
    <property type="evidence" value="ECO:0007669"/>
    <property type="project" value="UniProtKB-KW"/>
</dbReference>
<dbReference type="Pfam" id="PF07635">
    <property type="entry name" value="PSCyt1"/>
    <property type="match status" value="1"/>
</dbReference>
<keyword evidence="5" id="KW-0732">Signal</keyword>
<proteinExistence type="predicted"/>